<keyword evidence="2" id="KW-1133">Transmembrane helix</keyword>
<protein>
    <submittedName>
        <fullName evidence="4">M23 family metallopeptidase</fullName>
    </submittedName>
</protein>
<feature type="transmembrane region" description="Helical" evidence="2">
    <location>
        <begin position="12"/>
        <end position="32"/>
    </location>
</feature>
<evidence type="ECO:0000256" key="2">
    <source>
        <dbReference type="SAM" id="Phobius"/>
    </source>
</evidence>
<evidence type="ECO:0000313" key="4">
    <source>
        <dbReference type="EMBL" id="MSS43296.1"/>
    </source>
</evidence>
<dbReference type="PANTHER" id="PTHR21666">
    <property type="entry name" value="PEPTIDASE-RELATED"/>
    <property type="match status" value="1"/>
</dbReference>
<dbReference type="OrthoDB" id="9809488at2"/>
<dbReference type="CDD" id="cd12797">
    <property type="entry name" value="M23_peptidase"/>
    <property type="match status" value="1"/>
</dbReference>
<keyword evidence="2" id="KW-0472">Membrane</keyword>
<feature type="domain" description="M23ase beta-sheet core" evidence="3">
    <location>
        <begin position="146"/>
        <end position="244"/>
    </location>
</feature>
<keyword evidence="2" id="KW-0812">Transmembrane</keyword>
<dbReference type="GO" id="GO:0004222">
    <property type="term" value="F:metalloendopeptidase activity"/>
    <property type="evidence" value="ECO:0007669"/>
    <property type="project" value="TreeGrafter"/>
</dbReference>
<evidence type="ECO:0000256" key="1">
    <source>
        <dbReference type="SAM" id="MobiDB-lite"/>
    </source>
</evidence>
<dbReference type="EMBL" id="VULR01000007">
    <property type="protein sequence ID" value="MSS43296.1"/>
    <property type="molecule type" value="Genomic_DNA"/>
</dbReference>
<evidence type="ECO:0000313" key="5">
    <source>
        <dbReference type="Proteomes" id="UP000462760"/>
    </source>
</evidence>
<name>A0A844FH52_9FIRM</name>
<dbReference type="AlphaFoldDB" id="A0A844FH52"/>
<evidence type="ECO:0000259" key="3">
    <source>
        <dbReference type="Pfam" id="PF01551"/>
    </source>
</evidence>
<dbReference type="Gene3D" id="2.70.70.10">
    <property type="entry name" value="Glucose Permease (Domain IIA)"/>
    <property type="match status" value="1"/>
</dbReference>
<reference evidence="4 5" key="1">
    <citation type="submission" date="2019-08" db="EMBL/GenBank/DDBJ databases">
        <title>In-depth cultivation of the pig gut microbiome towards novel bacterial diversity and tailored functional studies.</title>
        <authorList>
            <person name="Wylensek D."/>
            <person name="Hitch T.C.A."/>
            <person name="Clavel T."/>
        </authorList>
    </citation>
    <scope>NUCLEOTIDE SEQUENCE [LARGE SCALE GENOMIC DNA]</scope>
    <source>
        <strain evidence="4 5">Med78-601-WT-4W-RMD-3</strain>
    </source>
</reference>
<proteinExistence type="predicted"/>
<sequence>MKNKFNKLTNKDSFYIILFICVCIVGTVAVWASKSNLDRMKSEEDPMEEDFLILTDEDKHGVEEPSLESLKQQKRKKQEEKVKEEEPKEEIEEKKEEPKEEEEEPPKQNSEPEAIQTFHIPVEGELGLDYSADKLVYSETLEEWTSHEGIDIKAKEGTAVKACLDGVVKEVYEDELWGVVISIDHGNGLETRYTNLSTKDMVKKGQSVKKGTPISGIGKPKGLEMANGPHLHLEVLLNGKKIDPKKYLPGIN</sequence>
<dbReference type="SUPFAM" id="SSF51261">
    <property type="entry name" value="Duplicated hybrid motif"/>
    <property type="match status" value="1"/>
</dbReference>
<gene>
    <name evidence="4" type="ORF">FYJ27_06055</name>
</gene>
<feature type="region of interest" description="Disordered" evidence="1">
    <location>
        <begin position="49"/>
        <end position="114"/>
    </location>
</feature>
<dbReference type="InterPro" id="IPR011055">
    <property type="entry name" value="Dup_hybrid_motif"/>
</dbReference>
<comment type="caution">
    <text evidence="4">The sequence shown here is derived from an EMBL/GenBank/DDBJ whole genome shotgun (WGS) entry which is preliminary data.</text>
</comment>
<organism evidence="4 5">
    <name type="scientific">Anaerosalibacter bizertensis</name>
    <dbReference type="NCBI Taxonomy" id="932217"/>
    <lineage>
        <taxon>Bacteria</taxon>
        <taxon>Bacillati</taxon>
        <taxon>Bacillota</taxon>
        <taxon>Tissierellia</taxon>
        <taxon>Tissierellales</taxon>
        <taxon>Sporanaerobacteraceae</taxon>
        <taxon>Anaerosalibacter</taxon>
    </lineage>
</organism>
<dbReference type="Pfam" id="PF01551">
    <property type="entry name" value="Peptidase_M23"/>
    <property type="match status" value="1"/>
</dbReference>
<dbReference type="Proteomes" id="UP000462760">
    <property type="component" value="Unassembled WGS sequence"/>
</dbReference>
<dbReference type="InterPro" id="IPR016047">
    <property type="entry name" value="M23ase_b-sheet_dom"/>
</dbReference>
<dbReference type="InterPro" id="IPR050570">
    <property type="entry name" value="Cell_wall_metabolism_enzyme"/>
</dbReference>
<feature type="compositionally biased region" description="Basic and acidic residues" evidence="1">
    <location>
        <begin position="77"/>
        <end position="98"/>
    </location>
</feature>
<accession>A0A844FH52</accession>
<dbReference type="RefSeq" id="WP_154483983.1">
    <property type="nucleotide sequence ID" value="NZ_JAHLOA010000003.1"/>
</dbReference>
<dbReference type="PANTHER" id="PTHR21666:SF270">
    <property type="entry name" value="MUREIN HYDROLASE ACTIVATOR ENVC"/>
    <property type="match status" value="1"/>
</dbReference>